<feature type="transmembrane region" description="Helical" evidence="5">
    <location>
        <begin position="6"/>
        <end position="24"/>
    </location>
</feature>
<dbReference type="RefSeq" id="WP_220107838.1">
    <property type="nucleotide sequence ID" value="NZ_JAHZST010000001.1"/>
</dbReference>
<evidence type="ECO:0000256" key="5">
    <source>
        <dbReference type="HAMAP-Rule" id="MF_00445"/>
    </source>
</evidence>
<dbReference type="PANTHER" id="PTHR22773">
    <property type="entry name" value="NADH DEHYDROGENASE"/>
    <property type="match status" value="1"/>
</dbReference>
<feature type="transmembrane region" description="Helical" evidence="5">
    <location>
        <begin position="104"/>
        <end position="121"/>
    </location>
</feature>
<evidence type="ECO:0000256" key="6">
    <source>
        <dbReference type="RuleBase" id="RU000320"/>
    </source>
</evidence>
<feature type="transmembrane region" description="Helical" evidence="5">
    <location>
        <begin position="371"/>
        <end position="392"/>
    </location>
</feature>
<feature type="transmembrane region" description="Helical" evidence="5">
    <location>
        <begin position="238"/>
        <end position="257"/>
    </location>
</feature>
<evidence type="ECO:0000256" key="4">
    <source>
        <dbReference type="ARBA" id="ARBA00023136"/>
    </source>
</evidence>
<feature type="transmembrane region" description="Helical" evidence="5">
    <location>
        <begin position="296"/>
        <end position="315"/>
    </location>
</feature>
<keyword evidence="5" id="KW-0830">Ubiquinone</keyword>
<evidence type="ECO:0000256" key="3">
    <source>
        <dbReference type="ARBA" id="ARBA00022989"/>
    </source>
</evidence>
<evidence type="ECO:0000313" key="8">
    <source>
        <dbReference type="EMBL" id="MBW8182090.1"/>
    </source>
</evidence>
<feature type="transmembrane region" description="Helical" evidence="5">
    <location>
        <begin position="327"/>
        <end position="350"/>
    </location>
</feature>
<sequence>MSLHYLPAITLNIAILVLLLVIALKRSHQLAFYITGAGLFIACFSQCSLLRASHLSELHFSDELFSFSSMSVVLSVLLLGILIFIWLQLHTWLEKHEANHKEEFYLLLLLAGLGALGMIVSEHFASFFLSLELMSLSFVGLIAYSQSQPNSQEAGIKYLILSAVASAFMLMGIAIIYLQTGSLSFQYLAENLNNTTPSSMLFTIGLIFILIGLLFKLSLVPCHLWVADIFEGAPLPSTALLSTVSKLASFVVLWKLFHLGNWQENQVVLTLIGMVAVASMLIGNLLALLQNSILRILAFSSISHFGYLLILLFLFNHNADLLDNPTFPLEALLFYLSAYLITLTGAFSILMKLEEEKSLEALTGLFWSKPLHAASLSIVMLSLAGIPLTLGFMGKFYLVTASISYQVIWPLPFLVIASVIGLFFYLRVIMVMLSSTQTRHSSPSTAGEVASLWFIILLVMSLGTFPALFADTIKSVVG</sequence>
<feature type="transmembrane region" description="Helical" evidence="5">
    <location>
        <begin position="269"/>
        <end position="289"/>
    </location>
</feature>
<comment type="catalytic activity">
    <reaction evidence="5">
        <text>a quinone + NADH + 5 H(+)(in) = a quinol + NAD(+) + 4 H(+)(out)</text>
        <dbReference type="Rhea" id="RHEA:57888"/>
        <dbReference type="ChEBI" id="CHEBI:15378"/>
        <dbReference type="ChEBI" id="CHEBI:24646"/>
        <dbReference type="ChEBI" id="CHEBI:57540"/>
        <dbReference type="ChEBI" id="CHEBI:57945"/>
        <dbReference type="ChEBI" id="CHEBI:132124"/>
    </reaction>
</comment>
<keyword evidence="5" id="KW-0874">Quinone</keyword>
<feature type="transmembrane region" description="Helical" evidence="5">
    <location>
        <begin position="449"/>
        <end position="469"/>
    </location>
</feature>
<comment type="caution">
    <text evidence="8">The sequence shown here is derived from an EMBL/GenBank/DDBJ whole genome shotgun (WGS) entry which is preliminary data.</text>
</comment>
<evidence type="ECO:0000313" key="9">
    <source>
        <dbReference type="Proteomes" id="UP001195963"/>
    </source>
</evidence>
<feature type="transmembrane region" description="Helical" evidence="5">
    <location>
        <begin position="127"/>
        <end position="146"/>
    </location>
</feature>
<proteinExistence type="inferred from homology"/>
<dbReference type="Proteomes" id="UP001195963">
    <property type="component" value="Unassembled WGS sequence"/>
</dbReference>
<name>A0ABS7DXD5_9GAMM</name>
<gene>
    <name evidence="5" type="primary">nuoN</name>
    <name evidence="8" type="ORF">K0625_00300</name>
</gene>
<evidence type="ECO:0000259" key="7">
    <source>
        <dbReference type="Pfam" id="PF00361"/>
    </source>
</evidence>
<feature type="domain" description="NADH:quinone oxidoreductase/Mrp antiporter transmembrane" evidence="7">
    <location>
        <begin position="121"/>
        <end position="421"/>
    </location>
</feature>
<organism evidence="8 9">
    <name type="scientific">Shewanella nanhaiensis</name>
    <dbReference type="NCBI Taxonomy" id="2864872"/>
    <lineage>
        <taxon>Bacteria</taxon>
        <taxon>Pseudomonadati</taxon>
        <taxon>Pseudomonadota</taxon>
        <taxon>Gammaproteobacteria</taxon>
        <taxon>Alteromonadales</taxon>
        <taxon>Shewanellaceae</taxon>
        <taxon>Shewanella</taxon>
    </lineage>
</organism>
<protein>
    <recommendedName>
        <fullName evidence="5">NADH-quinone oxidoreductase subunit N</fullName>
        <ecNumber evidence="5">7.1.1.-</ecNumber>
    </recommendedName>
    <alternativeName>
        <fullName evidence="5">NADH dehydrogenase I subunit N</fullName>
    </alternativeName>
    <alternativeName>
        <fullName evidence="5">NDH-1 subunit N</fullName>
    </alternativeName>
</protein>
<keyword evidence="5" id="KW-0520">NAD</keyword>
<feature type="transmembrane region" description="Helical" evidence="5">
    <location>
        <begin position="200"/>
        <end position="226"/>
    </location>
</feature>
<dbReference type="EC" id="7.1.1.-" evidence="5"/>
<keyword evidence="3 5" id="KW-1133">Transmembrane helix</keyword>
<dbReference type="EMBL" id="JAHZST010000001">
    <property type="protein sequence ID" value="MBW8182090.1"/>
    <property type="molecule type" value="Genomic_DNA"/>
</dbReference>
<keyword evidence="5" id="KW-0813">Transport</keyword>
<comment type="function">
    <text evidence="5">NDH-1 shuttles electrons from NADH, via FMN and iron-sulfur (Fe-S) centers, to quinones in the respiratory chain. The immediate electron acceptor for the enzyme in this species is believed to be ubiquinone. Couples the redox reaction to proton translocation (for every two electrons transferred, four hydrogen ions are translocated across the cytoplasmic membrane), and thus conserves the redox energy in a proton gradient.</text>
</comment>
<comment type="subunit">
    <text evidence="5">NDH-1 is composed of 13 different subunits. Subunits NuoA, H, J, K, L, M, N constitute the membrane sector of the complex.</text>
</comment>
<feature type="transmembrane region" description="Helical" evidence="5">
    <location>
        <begin position="158"/>
        <end position="180"/>
    </location>
</feature>
<dbReference type="InterPro" id="IPR001750">
    <property type="entry name" value="ND/Mrp_TM"/>
</dbReference>
<evidence type="ECO:0000256" key="1">
    <source>
        <dbReference type="ARBA" id="ARBA00004127"/>
    </source>
</evidence>
<dbReference type="HAMAP" id="MF_00445">
    <property type="entry name" value="NDH1_NuoN_1"/>
    <property type="match status" value="1"/>
</dbReference>
<keyword evidence="5" id="KW-1278">Translocase</keyword>
<keyword evidence="4 5" id="KW-0472">Membrane</keyword>
<evidence type="ECO:0000256" key="2">
    <source>
        <dbReference type="ARBA" id="ARBA00022692"/>
    </source>
</evidence>
<keyword evidence="5" id="KW-1003">Cell membrane</keyword>
<reference evidence="8 9" key="1">
    <citation type="submission" date="2021-07" db="EMBL/GenBank/DDBJ databases">
        <title>Shewanella sp. nov, isolated from SCS.</title>
        <authorList>
            <person name="Cao W.R."/>
        </authorList>
    </citation>
    <scope>NUCLEOTIDE SEQUENCE [LARGE SCALE GENOMIC DNA]</scope>
    <source>
        <strain evidence="8 9">NR704-98</strain>
    </source>
</reference>
<feature type="transmembrane region" description="Helical" evidence="5">
    <location>
        <begin position="407"/>
        <end position="428"/>
    </location>
</feature>
<keyword evidence="9" id="KW-1185">Reference proteome</keyword>
<dbReference type="NCBIfam" id="TIGR01770">
    <property type="entry name" value="NDH_I_N"/>
    <property type="match status" value="1"/>
</dbReference>
<comment type="similarity">
    <text evidence="5">Belongs to the complex I subunit 2 family.</text>
</comment>
<dbReference type="Pfam" id="PF00361">
    <property type="entry name" value="Proton_antipo_M"/>
    <property type="match status" value="1"/>
</dbReference>
<comment type="subcellular location">
    <subcellularLocation>
        <location evidence="5">Cell membrane</location>
        <topology evidence="5">Multi-pass membrane protein</topology>
    </subcellularLocation>
    <subcellularLocation>
        <location evidence="1">Endomembrane system</location>
        <topology evidence="1">Multi-pass membrane protein</topology>
    </subcellularLocation>
    <subcellularLocation>
        <location evidence="6">Membrane</location>
        <topology evidence="6">Multi-pass membrane protein</topology>
    </subcellularLocation>
</comment>
<feature type="transmembrane region" description="Helical" evidence="5">
    <location>
        <begin position="72"/>
        <end position="92"/>
    </location>
</feature>
<feature type="transmembrane region" description="Helical" evidence="5">
    <location>
        <begin position="31"/>
        <end position="52"/>
    </location>
</feature>
<keyword evidence="2 5" id="KW-0812">Transmembrane</keyword>
<dbReference type="InterPro" id="IPR010096">
    <property type="entry name" value="NADH-Q_OxRdtase_suN/2"/>
</dbReference>
<accession>A0ABS7DXD5</accession>